<evidence type="ECO:0000256" key="1">
    <source>
        <dbReference type="SAM" id="Phobius"/>
    </source>
</evidence>
<dbReference type="RefSeq" id="WP_133428790.1">
    <property type="nucleotide sequence ID" value="NZ_BMCC01000002.1"/>
</dbReference>
<dbReference type="Proteomes" id="UP000295328">
    <property type="component" value="Unassembled WGS sequence"/>
</dbReference>
<dbReference type="InterPro" id="IPR025618">
    <property type="entry name" value="YtpI"/>
</dbReference>
<dbReference type="Pfam" id="PF14007">
    <property type="entry name" value="YtpI"/>
    <property type="match status" value="1"/>
</dbReference>
<evidence type="ECO:0008006" key="4">
    <source>
        <dbReference type="Google" id="ProtNLM"/>
    </source>
</evidence>
<feature type="transmembrane region" description="Helical" evidence="1">
    <location>
        <begin position="47"/>
        <end position="64"/>
    </location>
</feature>
<keyword evidence="3" id="KW-1185">Reference proteome</keyword>
<feature type="transmembrane region" description="Helical" evidence="1">
    <location>
        <begin position="70"/>
        <end position="90"/>
    </location>
</feature>
<evidence type="ECO:0000313" key="3">
    <source>
        <dbReference type="Proteomes" id="UP000295328"/>
    </source>
</evidence>
<dbReference type="OrthoDB" id="2417923at2"/>
<protein>
    <recommendedName>
        <fullName evidence="4">YtpI-like protein</fullName>
    </recommendedName>
</protein>
<name>A0A4R6BLV7_9STAP</name>
<keyword evidence="1" id="KW-0812">Transmembrane</keyword>
<dbReference type="EMBL" id="SCWE01000001">
    <property type="protein sequence ID" value="TDM02701.1"/>
    <property type="molecule type" value="Genomic_DNA"/>
</dbReference>
<dbReference type="AlphaFoldDB" id="A0A4R6BLV7"/>
<accession>A0A4R6BLV7</accession>
<gene>
    <name evidence="2" type="ORF">ERX37_01020</name>
</gene>
<reference evidence="2 3" key="1">
    <citation type="submission" date="2019-01" db="EMBL/GenBank/DDBJ databases">
        <title>Draft genome sequences of the type strains of six Macrococcus species.</title>
        <authorList>
            <person name="Mazhar S."/>
            <person name="Altermann E."/>
            <person name="Hill C."/>
            <person name="Mcauliffe O."/>
        </authorList>
    </citation>
    <scope>NUCLEOTIDE SEQUENCE [LARGE SCALE GENOMIC DNA]</scope>
    <source>
        <strain evidence="2 3">CCM4809</strain>
    </source>
</reference>
<keyword evidence="1" id="KW-1133">Transmembrane helix</keyword>
<organism evidence="2 3">
    <name type="scientific">Macrococcus hajekii</name>
    <dbReference type="NCBI Taxonomy" id="198482"/>
    <lineage>
        <taxon>Bacteria</taxon>
        <taxon>Bacillati</taxon>
        <taxon>Bacillota</taxon>
        <taxon>Bacilli</taxon>
        <taxon>Bacillales</taxon>
        <taxon>Staphylococcaceae</taxon>
        <taxon>Macrococcus</taxon>
    </lineage>
</organism>
<comment type="caution">
    <text evidence="2">The sequence shown here is derived from an EMBL/GenBank/DDBJ whole genome shotgun (WGS) entry which is preliminary data.</text>
</comment>
<sequence>MWNTILPYIVSLTVAVMIFSLVLTLYQIARYFRTNREVRKAWHRARGRMMFGIFLLAFAFNQVLLFTTLVAYLICAVLIVFAVANISYGVQATRYFEQYFEEEDRAWAELEKEKKA</sequence>
<proteinExistence type="predicted"/>
<feature type="transmembrane region" description="Helical" evidence="1">
    <location>
        <begin position="6"/>
        <end position="26"/>
    </location>
</feature>
<evidence type="ECO:0000313" key="2">
    <source>
        <dbReference type="EMBL" id="TDM02701.1"/>
    </source>
</evidence>
<keyword evidence="1" id="KW-0472">Membrane</keyword>